<proteinExistence type="predicted"/>
<accession>H5UMJ1</accession>
<keyword evidence="2" id="KW-0418">Kinase</keyword>
<dbReference type="PROSITE" id="PS50921">
    <property type="entry name" value="ANTAR"/>
    <property type="match status" value="1"/>
</dbReference>
<sequence>MTEANRLAVEFAELAQRLQGSDTDMTLAEALRAAIAAVDADLGGIMLVRNGRAESAAVSDEIVVRADELQLEAGDGPCLEAIAERERFIIEDTAEDDRWPNWCAGVKELGIRSVLSVRLQTAAGTLGALNLYARGTSHFSENDAVVGTILAAHASVALAADKERVELRSAIDSRHMIGMAQGMLMERFKLDREQAFSVLRRYSQDRNVKLREVAAQLVESRALPQ</sequence>
<comment type="caution">
    <text evidence="6">The sequence shown here is derived from an EMBL/GenBank/DDBJ whole genome shotgun (WGS) entry which is preliminary data.</text>
</comment>
<dbReference type="SUPFAM" id="SSF52172">
    <property type="entry name" value="CheY-like"/>
    <property type="match status" value="1"/>
</dbReference>
<protein>
    <recommendedName>
        <fullName evidence="5">ANTAR domain-containing protein</fullName>
    </recommendedName>
</protein>
<evidence type="ECO:0000256" key="4">
    <source>
        <dbReference type="ARBA" id="ARBA00023163"/>
    </source>
</evidence>
<evidence type="ECO:0000256" key="1">
    <source>
        <dbReference type="ARBA" id="ARBA00022679"/>
    </source>
</evidence>
<dbReference type="Gene3D" id="3.30.450.40">
    <property type="match status" value="1"/>
</dbReference>
<evidence type="ECO:0000256" key="3">
    <source>
        <dbReference type="ARBA" id="ARBA00023015"/>
    </source>
</evidence>
<dbReference type="InterPro" id="IPR012074">
    <property type="entry name" value="GAF_ANTAR"/>
</dbReference>
<evidence type="ECO:0000313" key="7">
    <source>
        <dbReference type="Proteomes" id="UP000004367"/>
    </source>
</evidence>
<dbReference type="Pfam" id="PF03861">
    <property type="entry name" value="ANTAR"/>
    <property type="match status" value="1"/>
</dbReference>
<evidence type="ECO:0000259" key="5">
    <source>
        <dbReference type="PROSITE" id="PS50921"/>
    </source>
</evidence>
<dbReference type="EMBL" id="BAFE01000001">
    <property type="protein sequence ID" value="GAB46949.1"/>
    <property type="molecule type" value="Genomic_DNA"/>
</dbReference>
<keyword evidence="1" id="KW-0808">Transferase</keyword>
<dbReference type="InterPro" id="IPR005561">
    <property type="entry name" value="ANTAR"/>
</dbReference>
<dbReference type="Proteomes" id="UP000004367">
    <property type="component" value="Unassembled WGS sequence"/>
</dbReference>
<keyword evidence="7" id="KW-1185">Reference proteome</keyword>
<dbReference type="OrthoDB" id="3688893at2"/>
<dbReference type="GO" id="GO:0016301">
    <property type="term" value="F:kinase activity"/>
    <property type="evidence" value="ECO:0007669"/>
    <property type="project" value="UniProtKB-KW"/>
</dbReference>
<dbReference type="InterPro" id="IPR003018">
    <property type="entry name" value="GAF"/>
</dbReference>
<dbReference type="Gene3D" id="1.10.10.10">
    <property type="entry name" value="Winged helix-like DNA-binding domain superfamily/Winged helix DNA-binding domain"/>
    <property type="match status" value="1"/>
</dbReference>
<dbReference type="SUPFAM" id="SSF55781">
    <property type="entry name" value="GAF domain-like"/>
    <property type="match status" value="1"/>
</dbReference>
<name>H5UMJ1_9MICO</name>
<gene>
    <name evidence="6" type="ORF">MOPEL_001_00670</name>
</gene>
<dbReference type="PIRSF" id="PIRSF036625">
    <property type="entry name" value="GAF_ANTAR"/>
    <property type="match status" value="1"/>
</dbReference>
<evidence type="ECO:0000256" key="2">
    <source>
        <dbReference type="ARBA" id="ARBA00022777"/>
    </source>
</evidence>
<dbReference type="InterPro" id="IPR036388">
    <property type="entry name" value="WH-like_DNA-bd_sf"/>
</dbReference>
<dbReference type="GO" id="GO:0003723">
    <property type="term" value="F:RNA binding"/>
    <property type="evidence" value="ECO:0007669"/>
    <property type="project" value="InterPro"/>
</dbReference>
<keyword evidence="3" id="KW-0805">Transcription regulation</keyword>
<dbReference type="InterPro" id="IPR029016">
    <property type="entry name" value="GAF-like_dom_sf"/>
</dbReference>
<dbReference type="Pfam" id="PF13185">
    <property type="entry name" value="GAF_2"/>
    <property type="match status" value="1"/>
</dbReference>
<evidence type="ECO:0000313" key="6">
    <source>
        <dbReference type="EMBL" id="GAB46949.1"/>
    </source>
</evidence>
<dbReference type="AlphaFoldDB" id="H5UMJ1"/>
<dbReference type="SMART" id="SM01012">
    <property type="entry name" value="ANTAR"/>
    <property type="match status" value="1"/>
</dbReference>
<dbReference type="RefSeq" id="WP_009760510.1">
    <property type="nucleotide sequence ID" value="NZ_BAFE01000001.1"/>
</dbReference>
<dbReference type="InterPro" id="IPR011006">
    <property type="entry name" value="CheY-like_superfamily"/>
</dbReference>
<dbReference type="SMART" id="SM00065">
    <property type="entry name" value="GAF"/>
    <property type="match status" value="1"/>
</dbReference>
<reference evidence="6 7" key="1">
    <citation type="submission" date="2012-02" db="EMBL/GenBank/DDBJ databases">
        <title>Whole genome shotgun sequence of Mobilicoccus pelagius NBRC 104925.</title>
        <authorList>
            <person name="Yoshida Y."/>
            <person name="Hosoyama A."/>
            <person name="Tsuchikane K."/>
            <person name="Katsumata H."/>
            <person name="Yamazaki S."/>
            <person name="Fujita N."/>
        </authorList>
    </citation>
    <scope>NUCLEOTIDE SEQUENCE [LARGE SCALE GENOMIC DNA]</scope>
    <source>
        <strain evidence="6 7">NBRC 104925</strain>
    </source>
</reference>
<dbReference type="eggNOG" id="COG2203">
    <property type="taxonomic scope" value="Bacteria"/>
</dbReference>
<feature type="domain" description="ANTAR" evidence="5">
    <location>
        <begin position="157"/>
        <end position="218"/>
    </location>
</feature>
<organism evidence="6 7">
    <name type="scientific">Mobilicoccus pelagius NBRC 104925</name>
    <dbReference type="NCBI Taxonomy" id="1089455"/>
    <lineage>
        <taxon>Bacteria</taxon>
        <taxon>Bacillati</taxon>
        <taxon>Actinomycetota</taxon>
        <taxon>Actinomycetes</taxon>
        <taxon>Micrococcales</taxon>
        <taxon>Dermatophilaceae</taxon>
        <taxon>Mobilicoccus</taxon>
    </lineage>
</organism>
<dbReference type="STRING" id="1089455.MOPEL_001_00670"/>
<keyword evidence="4" id="KW-0804">Transcription</keyword>